<comment type="caution">
    <text evidence="1">The sequence shown here is derived from an EMBL/GenBank/DDBJ whole genome shotgun (WGS) entry which is preliminary data.</text>
</comment>
<dbReference type="AlphaFoldDB" id="C2KM70"/>
<reference evidence="1 2" key="1">
    <citation type="submission" date="2009-04" db="EMBL/GenBank/DDBJ databases">
        <authorList>
            <person name="Qin X."/>
            <person name="Bachman B."/>
            <person name="Battles P."/>
            <person name="Bell A."/>
            <person name="Bess C."/>
            <person name="Bickham C."/>
            <person name="Chaboub L."/>
            <person name="Chen D."/>
            <person name="Coyle M."/>
            <person name="Deiros D.R."/>
            <person name="Dinh H."/>
            <person name="Forbes L."/>
            <person name="Fowler G."/>
            <person name="Francisco L."/>
            <person name="Fu Q."/>
            <person name="Gubbala S."/>
            <person name="Hale W."/>
            <person name="Han Y."/>
            <person name="Hemphill L."/>
            <person name="Highlander S.K."/>
            <person name="Hirani K."/>
            <person name="Hogues M."/>
            <person name="Jackson L."/>
            <person name="Jakkamsetti A."/>
            <person name="Javaid M."/>
            <person name="Jiang H."/>
            <person name="Korchina V."/>
            <person name="Kovar C."/>
            <person name="Lara F."/>
            <person name="Lee S."/>
            <person name="Mata R."/>
            <person name="Mathew T."/>
            <person name="Moen C."/>
            <person name="Morales K."/>
            <person name="Munidasa M."/>
            <person name="Nazareth L."/>
            <person name="Ngo R."/>
            <person name="Nguyen L."/>
            <person name="Okwuonu G."/>
            <person name="Ongeri F."/>
            <person name="Patil S."/>
            <person name="Petrosino J."/>
            <person name="Pham C."/>
            <person name="Pham P."/>
            <person name="Pu L.-L."/>
            <person name="Puazo M."/>
            <person name="Raj R."/>
            <person name="Reid J."/>
            <person name="Rouhana J."/>
            <person name="Saada N."/>
            <person name="Shang Y."/>
            <person name="Simmons D."/>
            <person name="Thornton R."/>
            <person name="Warren J."/>
            <person name="Weissenberger G."/>
            <person name="Zhang J."/>
            <person name="Zhang L."/>
            <person name="Zhou C."/>
            <person name="Zhu D."/>
            <person name="Muzny D."/>
            <person name="Worley K."/>
            <person name="Gibbs R."/>
        </authorList>
    </citation>
    <scope>NUCLEOTIDE SEQUENCE [LARGE SCALE GENOMIC DNA]</scope>
    <source>
        <strain evidence="1 2">ATCC 19254</strain>
    </source>
</reference>
<organism evidence="1 2">
    <name type="scientific">Leuconostoc mesenteroides subsp. cremoris ATCC 19254</name>
    <dbReference type="NCBI Taxonomy" id="586220"/>
    <lineage>
        <taxon>Bacteria</taxon>
        <taxon>Bacillati</taxon>
        <taxon>Bacillota</taxon>
        <taxon>Bacilli</taxon>
        <taxon>Lactobacillales</taxon>
        <taxon>Lactobacillaceae</taxon>
        <taxon>Leuconostoc</taxon>
    </lineage>
</organism>
<name>C2KM70_LEUMC</name>
<gene>
    <name evidence="1" type="ORF">HMPREF0555_1736</name>
</gene>
<proteinExistence type="predicted"/>
<protein>
    <recommendedName>
        <fullName evidence="3">Esterase</fullName>
    </recommendedName>
</protein>
<evidence type="ECO:0000313" key="1">
    <source>
        <dbReference type="EMBL" id="EEJ41667.1"/>
    </source>
</evidence>
<sequence length="67" mass="7955">MEKQDNIDPEIWQLCGRSDPFYDMNVILDQQIRKRGLKHQFVEVSGGHEWSVWDKAIKQVLNIIDDK</sequence>
<evidence type="ECO:0008006" key="3">
    <source>
        <dbReference type="Google" id="ProtNLM"/>
    </source>
</evidence>
<evidence type="ECO:0000313" key="2">
    <source>
        <dbReference type="Proteomes" id="UP000004283"/>
    </source>
</evidence>
<dbReference type="EMBL" id="ACKV01000105">
    <property type="protein sequence ID" value="EEJ41667.1"/>
    <property type="molecule type" value="Genomic_DNA"/>
</dbReference>
<dbReference type="SUPFAM" id="SSF53474">
    <property type="entry name" value="alpha/beta-Hydrolases"/>
    <property type="match status" value="1"/>
</dbReference>
<dbReference type="InterPro" id="IPR029058">
    <property type="entry name" value="AB_hydrolase_fold"/>
</dbReference>
<dbReference type="Proteomes" id="UP000004283">
    <property type="component" value="Unassembled WGS sequence"/>
</dbReference>
<dbReference type="HOGENOM" id="CLU_2807242_0_0_9"/>
<dbReference type="Gene3D" id="3.40.50.1820">
    <property type="entry name" value="alpha/beta hydrolase"/>
    <property type="match status" value="1"/>
</dbReference>
<accession>C2KM70</accession>